<organism evidence="1 2">
    <name type="scientific">Pluralibacter gergoviae</name>
    <name type="common">Enterobacter gergoviae</name>
    <dbReference type="NCBI Taxonomy" id="61647"/>
    <lineage>
        <taxon>Bacteria</taxon>
        <taxon>Pseudomonadati</taxon>
        <taxon>Pseudomonadota</taxon>
        <taxon>Gammaproteobacteria</taxon>
        <taxon>Enterobacterales</taxon>
        <taxon>Enterobacteriaceae</taxon>
        <taxon>Pluralibacter</taxon>
    </lineage>
</organism>
<dbReference type="EMBL" id="LDZF01000007">
    <property type="protein sequence ID" value="KMK14486.1"/>
    <property type="molecule type" value="Genomic_DNA"/>
</dbReference>
<accession>A0A0J5L3W1</accession>
<dbReference type="AlphaFoldDB" id="A0A0J5L3W1"/>
<dbReference type="Proteomes" id="UP000036196">
    <property type="component" value="Unassembled WGS sequence"/>
</dbReference>
<comment type="caution">
    <text evidence="1">The sequence shown here is derived from an EMBL/GenBank/DDBJ whole genome shotgun (WGS) entry which is preliminary data.</text>
</comment>
<protein>
    <submittedName>
        <fullName evidence="1">Uncharacterized protein</fullName>
    </submittedName>
</protein>
<name>A0A0J5L3W1_PLUGE</name>
<evidence type="ECO:0000313" key="1">
    <source>
        <dbReference type="EMBL" id="KMK14486.1"/>
    </source>
</evidence>
<sequence length="76" mass="8607">MILAIIFYFLIKVIRSVDIGQTVCSRSVTLFGDVLIDYINILIDISHICSNTYNASRPSAASINKNTLYMYIPYLL</sequence>
<reference evidence="1 2" key="1">
    <citation type="submission" date="2015-05" db="EMBL/GenBank/DDBJ databases">
        <title>Genome sequences of Pluralibacter gergoviae.</title>
        <authorList>
            <person name="Greninger A.L."/>
            <person name="Miller S."/>
        </authorList>
    </citation>
    <scope>NUCLEOTIDE SEQUENCE [LARGE SCALE GENOMIC DNA]</scope>
    <source>
        <strain evidence="1 2">JS81F13</strain>
    </source>
</reference>
<evidence type="ECO:0000313" key="2">
    <source>
        <dbReference type="Proteomes" id="UP000036196"/>
    </source>
</evidence>
<proteinExistence type="predicted"/>
<gene>
    <name evidence="1" type="ORF">ABW06_09145</name>
</gene>
<dbReference type="PATRIC" id="fig|61647.15.peg.5145"/>
<keyword evidence="2" id="KW-1185">Reference proteome</keyword>